<organism evidence="11 12">
    <name type="scientific">Gordonia hydrophobica</name>
    <dbReference type="NCBI Taxonomy" id="40516"/>
    <lineage>
        <taxon>Bacteria</taxon>
        <taxon>Bacillati</taxon>
        <taxon>Actinomycetota</taxon>
        <taxon>Actinomycetes</taxon>
        <taxon>Mycobacteriales</taxon>
        <taxon>Gordoniaceae</taxon>
        <taxon>Gordonia</taxon>
    </lineage>
</organism>
<dbReference type="InterPro" id="IPR036250">
    <property type="entry name" value="AcylCo_DH-like_C"/>
</dbReference>
<dbReference type="InterPro" id="IPR009100">
    <property type="entry name" value="AcylCoA_DH/oxidase_NM_dom_sf"/>
</dbReference>
<dbReference type="Pfam" id="PF00441">
    <property type="entry name" value="Acyl-CoA_dh_1"/>
    <property type="match status" value="1"/>
</dbReference>
<dbReference type="Pfam" id="PF12806">
    <property type="entry name" value="Acyl-CoA_dh_C"/>
    <property type="match status" value="1"/>
</dbReference>
<protein>
    <submittedName>
        <fullName evidence="11">Acyl-CoA dehydrogenase</fullName>
    </submittedName>
</protein>
<dbReference type="Gene3D" id="1.20.140.10">
    <property type="entry name" value="Butyryl-CoA Dehydrogenase, subunit A, domain 3"/>
    <property type="match status" value="1"/>
</dbReference>
<comment type="similarity">
    <text evidence="2 6">Belongs to the acyl-CoA dehydrogenase family.</text>
</comment>
<dbReference type="Gene3D" id="2.40.110.10">
    <property type="entry name" value="Butyryl-CoA Dehydrogenase, subunit A, domain 2"/>
    <property type="match status" value="1"/>
</dbReference>
<evidence type="ECO:0000259" key="9">
    <source>
        <dbReference type="Pfam" id="PF02771"/>
    </source>
</evidence>
<dbReference type="SUPFAM" id="SSF56645">
    <property type="entry name" value="Acyl-CoA dehydrogenase NM domain-like"/>
    <property type="match status" value="1"/>
</dbReference>
<dbReference type="Pfam" id="PF02771">
    <property type="entry name" value="Acyl-CoA_dh_N"/>
    <property type="match status" value="1"/>
</dbReference>
<dbReference type="InterPro" id="IPR052166">
    <property type="entry name" value="Diverse_Acyl-CoA_DH"/>
</dbReference>
<evidence type="ECO:0000256" key="2">
    <source>
        <dbReference type="ARBA" id="ARBA00009347"/>
    </source>
</evidence>
<dbReference type="EMBL" id="CP136137">
    <property type="protein sequence ID" value="WYY08661.1"/>
    <property type="molecule type" value="Genomic_DNA"/>
</dbReference>
<dbReference type="Gene3D" id="1.10.540.10">
    <property type="entry name" value="Acyl-CoA dehydrogenase/oxidase, N-terminal domain"/>
    <property type="match status" value="1"/>
</dbReference>
<evidence type="ECO:0000313" key="11">
    <source>
        <dbReference type="EMBL" id="WYY08661.1"/>
    </source>
</evidence>
<evidence type="ECO:0000256" key="3">
    <source>
        <dbReference type="ARBA" id="ARBA00022630"/>
    </source>
</evidence>
<dbReference type="InterPro" id="IPR009075">
    <property type="entry name" value="AcylCo_DH/oxidase_C"/>
</dbReference>
<keyword evidence="12" id="KW-1185">Reference proteome</keyword>
<dbReference type="InterPro" id="IPR025878">
    <property type="entry name" value="Acyl-CoA_dh-like_C_dom"/>
</dbReference>
<sequence length="574" mass="61457">MYRNPVDDYHFLFTEVLGQDVVAEATGGEVSADDIRDVLTSAGEFAVEVLHPLNAIGDREGSKLVDGAVQTPSGYQKAYRGYVEGGWTTITIPEAIGGDGVPWTVHNALSELWSAANAAFSLCTGLSVGAVLAIHASADQQVRDTYLPPMVAGEWTGTMNLTEPQAGTDLSSIRTIARPNGDGTWSVEGQKIFITWGDHDLTENIVHLVLARTPDAPAGLGGLSLFVVPKFLPDAAGKPGARNAITTVSLEHKLGIHSSPTCVLQYEGATGHLIGELHGGLAAMFVMMNASRTGIGLQGLGVADRAYQQARDYADERVQGRVIGRPEGTPISGHPDVARLLLSMSSRVSAIRALSVQLSYWLDVAERKGDAEAATLAEFMVPIFKGWATEESVRIASDGVQVHGGLGFIEETGAAQHLRDARIFPIYEGTTAIQSNDLVGRKVLRNKGETAQQLAALIERDLAPLRDSDHPVAVRTVERMDRALRTAQTATGQLMSHAVRDDLRSAFAVSVPYLELLGILSGGWMHARMLTAALGHAELDDADRRRIDEADFFGAHHLAVVHSLAESIEYGEIG</sequence>
<feature type="domain" description="Acyl-CoA dehydrogenase/oxidase C-terminal" evidence="7">
    <location>
        <begin position="279"/>
        <end position="438"/>
    </location>
</feature>
<dbReference type="InterPro" id="IPR006091">
    <property type="entry name" value="Acyl-CoA_Oxase/DH_mid-dom"/>
</dbReference>
<gene>
    <name evidence="11" type="ORF">RVF87_06260</name>
</gene>
<evidence type="ECO:0000259" key="7">
    <source>
        <dbReference type="Pfam" id="PF00441"/>
    </source>
</evidence>
<dbReference type="InterPro" id="IPR037069">
    <property type="entry name" value="AcylCoA_DH/ox_N_sf"/>
</dbReference>
<evidence type="ECO:0000259" key="10">
    <source>
        <dbReference type="Pfam" id="PF12806"/>
    </source>
</evidence>
<keyword evidence="3 6" id="KW-0285">Flavoprotein</keyword>
<reference evidence="11 12" key="1">
    <citation type="journal article" date="2023" name="Virus Evol.">
        <title>Computational host range prediction-The good, the bad, and the ugly.</title>
        <authorList>
            <person name="Howell A.A."/>
            <person name="Versoza C.J."/>
            <person name="Pfeifer S.P."/>
        </authorList>
    </citation>
    <scope>NUCLEOTIDE SEQUENCE [LARGE SCALE GENOMIC DNA]</scope>
    <source>
        <strain evidence="11 12">1610/1b</strain>
    </source>
</reference>
<comment type="cofactor">
    <cofactor evidence="1 6">
        <name>FAD</name>
        <dbReference type="ChEBI" id="CHEBI:57692"/>
    </cofactor>
</comment>
<accession>A0ABZ2U5F2</accession>
<feature type="domain" description="Acyl-CoA oxidase/dehydrogenase middle" evidence="8">
    <location>
        <begin position="159"/>
        <end position="267"/>
    </location>
</feature>
<feature type="domain" description="Acetyl-CoA dehydrogenase-like C-terminal" evidence="10">
    <location>
        <begin position="473"/>
        <end position="571"/>
    </location>
</feature>
<dbReference type="SUPFAM" id="SSF47203">
    <property type="entry name" value="Acyl-CoA dehydrogenase C-terminal domain-like"/>
    <property type="match status" value="1"/>
</dbReference>
<keyword evidence="4 6" id="KW-0274">FAD</keyword>
<dbReference type="Pfam" id="PF02770">
    <property type="entry name" value="Acyl-CoA_dh_M"/>
    <property type="match status" value="1"/>
</dbReference>
<dbReference type="InterPro" id="IPR013786">
    <property type="entry name" value="AcylCoA_DH/ox_N"/>
</dbReference>
<feature type="domain" description="Acyl-CoA dehydrogenase/oxidase N-terminal" evidence="9">
    <location>
        <begin position="76"/>
        <end position="154"/>
    </location>
</feature>
<keyword evidence="5 6" id="KW-0560">Oxidoreductase</keyword>
<name>A0ABZ2U5F2_9ACTN</name>
<evidence type="ECO:0000256" key="6">
    <source>
        <dbReference type="RuleBase" id="RU362125"/>
    </source>
</evidence>
<dbReference type="InterPro" id="IPR046373">
    <property type="entry name" value="Acyl-CoA_Oxase/DH_mid-dom_sf"/>
</dbReference>
<evidence type="ECO:0000313" key="12">
    <source>
        <dbReference type="Proteomes" id="UP001479933"/>
    </source>
</evidence>
<evidence type="ECO:0000256" key="4">
    <source>
        <dbReference type="ARBA" id="ARBA00022827"/>
    </source>
</evidence>
<dbReference type="PANTHER" id="PTHR42803:SF1">
    <property type="entry name" value="BROAD-SPECIFICITY LINEAR ACYL-COA DEHYDROGENASE FADE5"/>
    <property type="match status" value="1"/>
</dbReference>
<proteinExistence type="inferred from homology"/>
<evidence type="ECO:0000256" key="1">
    <source>
        <dbReference type="ARBA" id="ARBA00001974"/>
    </source>
</evidence>
<evidence type="ECO:0000259" key="8">
    <source>
        <dbReference type="Pfam" id="PF02770"/>
    </source>
</evidence>
<dbReference type="RefSeq" id="WP_066170655.1">
    <property type="nucleotide sequence ID" value="NZ_CP136137.1"/>
</dbReference>
<dbReference type="PANTHER" id="PTHR42803">
    <property type="entry name" value="ACYL-COA DEHYDROGENASE"/>
    <property type="match status" value="1"/>
</dbReference>
<dbReference type="Proteomes" id="UP001479933">
    <property type="component" value="Chromosome"/>
</dbReference>
<evidence type="ECO:0000256" key="5">
    <source>
        <dbReference type="ARBA" id="ARBA00023002"/>
    </source>
</evidence>